<dbReference type="Proteomes" id="UP000001317">
    <property type="component" value="Chromosome"/>
</dbReference>
<organism evidence="2 3">
    <name type="scientific">Shewanella halifaxensis (strain HAW-EB4)</name>
    <dbReference type="NCBI Taxonomy" id="458817"/>
    <lineage>
        <taxon>Bacteria</taxon>
        <taxon>Pseudomonadati</taxon>
        <taxon>Pseudomonadota</taxon>
        <taxon>Gammaproteobacteria</taxon>
        <taxon>Alteromonadales</taxon>
        <taxon>Shewanellaceae</taxon>
        <taxon>Shewanella</taxon>
    </lineage>
</organism>
<evidence type="ECO:0000313" key="3">
    <source>
        <dbReference type="Proteomes" id="UP000001317"/>
    </source>
</evidence>
<dbReference type="eggNOG" id="ENOG50332QZ">
    <property type="taxonomic scope" value="Bacteria"/>
</dbReference>
<evidence type="ECO:0008006" key="4">
    <source>
        <dbReference type="Google" id="ProtNLM"/>
    </source>
</evidence>
<accession>B0TP60</accession>
<protein>
    <recommendedName>
        <fullName evidence="4">Transmembrane protein</fullName>
    </recommendedName>
</protein>
<feature type="transmembrane region" description="Helical" evidence="1">
    <location>
        <begin position="6"/>
        <end position="23"/>
    </location>
</feature>
<reference evidence="2" key="1">
    <citation type="submission" date="2008-01" db="EMBL/GenBank/DDBJ databases">
        <title>Complete sequence of Shewanella halifaxensis HAW-EB4.</title>
        <authorList>
            <consortium name="US DOE Joint Genome Institute"/>
            <person name="Copeland A."/>
            <person name="Lucas S."/>
            <person name="Lapidus A."/>
            <person name="Glavina del Rio T."/>
            <person name="Dalin E."/>
            <person name="Tice H."/>
            <person name="Bruce D."/>
            <person name="Goodwin L."/>
            <person name="Pitluck S."/>
            <person name="Sims D."/>
            <person name="Brettin T."/>
            <person name="Detter J.C."/>
            <person name="Han C."/>
            <person name="Kuske C.R."/>
            <person name="Schmutz J."/>
            <person name="Larimer F."/>
            <person name="Land M."/>
            <person name="Hauser L."/>
            <person name="Kyrpides N."/>
            <person name="Kim E."/>
            <person name="Zhao J.-S."/>
            <person name="Richardson P."/>
        </authorList>
    </citation>
    <scope>NUCLEOTIDE SEQUENCE [LARGE SCALE GENOMIC DNA]</scope>
    <source>
        <strain evidence="2">HAW-EB4</strain>
    </source>
</reference>
<keyword evidence="3" id="KW-1185">Reference proteome</keyword>
<keyword evidence="1" id="KW-1133">Transmembrane helix</keyword>
<feature type="transmembrane region" description="Helical" evidence="1">
    <location>
        <begin position="70"/>
        <end position="90"/>
    </location>
</feature>
<evidence type="ECO:0000256" key="1">
    <source>
        <dbReference type="SAM" id="Phobius"/>
    </source>
</evidence>
<sequence length="102" mass="11507">MAMAELSIVALIAVVVAMSYLSIYPKVAGSDINRLLWCDIAISAFVLTLVGLKYWGTGHEFSLLIFETNWFWFTLIIYLTIEVPAAIWYAKKHNITMDSDAD</sequence>
<name>B0TP60_SHEHH</name>
<dbReference type="OrthoDB" id="7063456at2"/>
<dbReference type="RefSeq" id="WP_012276755.1">
    <property type="nucleotide sequence ID" value="NC_010334.1"/>
</dbReference>
<dbReference type="AlphaFoldDB" id="B0TP60"/>
<feature type="transmembrane region" description="Helical" evidence="1">
    <location>
        <begin position="35"/>
        <end position="55"/>
    </location>
</feature>
<keyword evidence="1" id="KW-0812">Transmembrane</keyword>
<dbReference type="KEGG" id="shl:Shal_1651"/>
<evidence type="ECO:0000313" key="2">
    <source>
        <dbReference type="EMBL" id="ABZ76217.1"/>
    </source>
</evidence>
<keyword evidence="1" id="KW-0472">Membrane</keyword>
<gene>
    <name evidence="2" type="ordered locus">Shal_1651</name>
</gene>
<dbReference type="HOGENOM" id="CLU_2357610_0_0_6"/>
<proteinExistence type="predicted"/>
<dbReference type="EMBL" id="CP000931">
    <property type="protein sequence ID" value="ABZ76217.1"/>
    <property type="molecule type" value="Genomic_DNA"/>
</dbReference>